<evidence type="ECO:0000256" key="4">
    <source>
        <dbReference type="ARBA" id="ARBA00034320"/>
    </source>
</evidence>
<evidence type="ECO:0000256" key="3">
    <source>
        <dbReference type="ARBA" id="ARBA00023186"/>
    </source>
</evidence>
<dbReference type="Pfam" id="PF02492">
    <property type="entry name" value="cobW"/>
    <property type="match status" value="1"/>
</dbReference>
<comment type="caution">
    <text evidence="8">The sequence shown here is derived from an EMBL/GenBank/DDBJ whole genome shotgun (WGS) entry which is preliminary data.</text>
</comment>
<dbReference type="Pfam" id="PF07683">
    <property type="entry name" value="CobW_C"/>
    <property type="match status" value="1"/>
</dbReference>
<dbReference type="InterPro" id="IPR036627">
    <property type="entry name" value="CobW-likC_sf"/>
</dbReference>
<evidence type="ECO:0000313" key="8">
    <source>
        <dbReference type="EMBL" id="MFC4359757.1"/>
    </source>
</evidence>
<dbReference type="RefSeq" id="WP_267621340.1">
    <property type="nucleotide sequence ID" value="NZ_JAODIW010000006.1"/>
</dbReference>
<organism evidence="8 9">
    <name type="scientific">Halobium salinum</name>
    <dbReference type="NCBI Taxonomy" id="1364940"/>
    <lineage>
        <taxon>Archaea</taxon>
        <taxon>Methanobacteriati</taxon>
        <taxon>Methanobacteriota</taxon>
        <taxon>Stenosarchaea group</taxon>
        <taxon>Halobacteria</taxon>
        <taxon>Halobacteriales</taxon>
        <taxon>Haloferacaceae</taxon>
        <taxon>Halobium</taxon>
    </lineage>
</organism>
<evidence type="ECO:0000256" key="5">
    <source>
        <dbReference type="ARBA" id="ARBA00049117"/>
    </source>
</evidence>
<dbReference type="GO" id="GO:0000166">
    <property type="term" value="F:nucleotide binding"/>
    <property type="evidence" value="ECO:0007669"/>
    <property type="project" value="UniProtKB-KW"/>
</dbReference>
<dbReference type="Gene3D" id="3.30.1220.10">
    <property type="entry name" value="CobW-like, C-terminal domain"/>
    <property type="match status" value="1"/>
</dbReference>
<comment type="similarity">
    <text evidence="4">Belongs to the SIMIBI class G3E GTPase family. ZNG1 subfamily.</text>
</comment>
<sequence length="415" mass="44723">MHDDAVPVTILSGMLGAGKTTLLNHLLRHADRDLAVLVNDMGDVNVDADLVSENSEFAAGGVAELSNGCICCELRGDLETAVVRLARERDFDHLVVEASGISEPEPVARLFTRGSSAAAVYDVDSVVAVVDTRAFHDAFAGDGEVVRRGEGEDGTKPLSDLLVEGVEFADLVLLNKADLVSDEELATVNELVAALRPDAEVVVTEFSEVDPDDLLGRGLFDPTGAAERAGWRRALDADGAEEDEAHDRAHGDDHADDHDGHSHPQEAYGVTSFTYRRREPFHPGRLHEFLASLPDSVVRSKGTLWVAGNEQRLSYSQAGPSVRVEGAGPWIASLPEVDQELYRSNRRNVQWDEEVGDRLAELVFIGRGMDESALVEALDDCLLAAAADPEAVGDDPFPSEPEAEYVVREPGAGEE</sequence>
<dbReference type="InterPro" id="IPR003495">
    <property type="entry name" value="CobW/HypB/UreG_nucleotide-bd"/>
</dbReference>
<evidence type="ECO:0000256" key="1">
    <source>
        <dbReference type="ARBA" id="ARBA00022741"/>
    </source>
</evidence>
<dbReference type="GO" id="GO:0016787">
    <property type="term" value="F:hydrolase activity"/>
    <property type="evidence" value="ECO:0007669"/>
    <property type="project" value="UniProtKB-KW"/>
</dbReference>
<name>A0ABD5PGD1_9EURY</name>
<feature type="region of interest" description="Disordered" evidence="6">
    <location>
        <begin position="238"/>
        <end position="266"/>
    </location>
</feature>
<evidence type="ECO:0000256" key="6">
    <source>
        <dbReference type="SAM" id="MobiDB-lite"/>
    </source>
</evidence>
<dbReference type="Proteomes" id="UP001595921">
    <property type="component" value="Unassembled WGS sequence"/>
</dbReference>
<evidence type="ECO:0000256" key="2">
    <source>
        <dbReference type="ARBA" id="ARBA00022801"/>
    </source>
</evidence>
<keyword evidence="3" id="KW-0143">Chaperone</keyword>
<feature type="region of interest" description="Disordered" evidence="6">
    <location>
        <begin position="390"/>
        <end position="415"/>
    </location>
</feature>
<dbReference type="InterPro" id="IPR011629">
    <property type="entry name" value="CobW-like_C"/>
</dbReference>
<reference evidence="8 9" key="1">
    <citation type="journal article" date="2019" name="Int. J. Syst. Evol. Microbiol.">
        <title>The Global Catalogue of Microorganisms (GCM) 10K type strain sequencing project: providing services to taxonomists for standard genome sequencing and annotation.</title>
        <authorList>
            <consortium name="The Broad Institute Genomics Platform"/>
            <consortium name="The Broad Institute Genome Sequencing Center for Infectious Disease"/>
            <person name="Wu L."/>
            <person name="Ma J."/>
        </authorList>
    </citation>
    <scope>NUCLEOTIDE SEQUENCE [LARGE SCALE GENOMIC DNA]</scope>
    <source>
        <strain evidence="8 9">CGMCC 1.12553</strain>
    </source>
</reference>
<evidence type="ECO:0000259" key="7">
    <source>
        <dbReference type="SMART" id="SM00833"/>
    </source>
</evidence>
<dbReference type="InterPro" id="IPR051927">
    <property type="entry name" value="Zn_Chap_cDPG_Synth"/>
</dbReference>
<dbReference type="Gene3D" id="3.40.50.300">
    <property type="entry name" value="P-loop containing nucleotide triphosphate hydrolases"/>
    <property type="match status" value="1"/>
</dbReference>
<keyword evidence="2" id="KW-0378">Hydrolase</keyword>
<dbReference type="PANTHER" id="PTHR43603:SF1">
    <property type="entry name" value="ZINC-REGULATED GTPASE METALLOPROTEIN ACTIVATOR 1"/>
    <property type="match status" value="1"/>
</dbReference>
<dbReference type="SMART" id="SM00833">
    <property type="entry name" value="CobW_C"/>
    <property type="match status" value="1"/>
</dbReference>
<dbReference type="CDD" id="cd03112">
    <property type="entry name" value="CobW-like"/>
    <property type="match status" value="1"/>
</dbReference>
<dbReference type="InterPro" id="IPR027417">
    <property type="entry name" value="P-loop_NTPase"/>
</dbReference>
<dbReference type="EMBL" id="JBHSDS010000008">
    <property type="protein sequence ID" value="MFC4359757.1"/>
    <property type="molecule type" value="Genomic_DNA"/>
</dbReference>
<feature type="domain" description="CobW C-terminal" evidence="7">
    <location>
        <begin position="270"/>
        <end position="382"/>
    </location>
</feature>
<gene>
    <name evidence="8" type="ORF">ACFO0N_17570</name>
</gene>
<evidence type="ECO:0000313" key="9">
    <source>
        <dbReference type="Proteomes" id="UP001595921"/>
    </source>
</evidence>
<keyword evidence="1" id="KW-0547">Nucleotide-binding</keyword>
<dbReference type="AlphaFoldDB" id="A0ABD5PGD1"/>
<dbReference type="PANTHER" id="PTHR43603">
    <property type="entry name" value="COBW DOMAIN-CONTAINING PROTEIN DDB_G0274527"/>
    <property type="match status" value="1"/>
</dbReference>
<proteinExistence type="inferred from homology"/>
<dbReference type="SUPFAM" id="SSF52540">
    <property type="entry name" value="P-loop containing nucleoside triphosphate hydrolases"/>
    <property type="match status" value="1"/>
</dbReference>
<keyword evidence="9" id="KW-1185">Reference proteome</keyword>
<feature type="compositionally biased region" description="Basic and acidic residues" evidence="6">
    <location>
        <begin position="245"/>
        <end position="264"/>
    </location>
</feature>
<comment type="catalytic activity">
    <reaction evidence="5">
        <text>GTP + H2O = GDP + phosphate + H(+)</text>
        <dbReference type="Rhea" id="RHEA:19669"/>
        <dbReference type="ChEBI" id="CHEBI:15377"/>
        <dbReference type="ChEBI" id="CHEBI:15378"/>
        <dbReference type="ChEBI" id="CHEBI:37565"/>
        <dbReference type="ChEBI" id="CHEBI:43474"/>
        <dbReference type="ChEBI" id="CHEBI:58189"/>
    </reaction>
    <physiologicalReaction direction="left-to-right" evidence="5">
        <dbReference type="Rhea" id="RHEA:19670"/>
    </physiologicalReaction>
</comment>
<accession>A0ABD5PGD1</accession>
<protein>
    <submittedName>
        <fullName evidence="8">CobW family GTP-binding protein</fullName>
    </submittedName>
</protein>